<keyword evidence="2" id="KW-0812">Transmembrane</keyword>
<feature type="transmembrane region" description="Helical" evidence="2">
    <location>
        <begin position="230"/>
        <end position="258"/>
    </location>
</feature>
<accession>A0AAU7G9E5</accession>
<reference evidence="4" key="1">
    <citation type="submission" date="2024-05" db="EMBL/GenBank/DDBJ databases">
        <title>The Natural Products Discovery Center: Release of the First 8490 Sequenced Strains for Exploring Actinobacteria Biosynthetic Diversity.</title>
        <authorList>
            <person name="Kalkreuter E."/>
            <person name="Kautsar S.A."/>
            <person name="Yang D."/>
            <person name="Bader C.D."/>
            <person name="Teijaro C.N."/>
            <person name="Fluegel L."/>
            <person name="Davis C.M."/>
            <person name="Simpson J.R."/>
            <person name="Lauterbach L."/>
            <person name="Steele A.D."/>
            <person name="Gui C."/>
            <person name="Meng S."/>
            <person name="Li G."/>
            <person name="Viehrig K."/>
            <person name="Ye F."/>
            <person name="Su P."/>
            <person name="Kiefer A.F."/>
            <person name="Nichols A."/>
            <person name="Cepeda A.J."/>
            <person name="Yan W."/>
            <person name="Fan B."/>
            <person name="Jiang Y."/>
            <person name="Adhikari A."/>
            <person name="Zheng C.-J."/>
            <person name="Schuster L."/>
            <person name="Cowan T.M."/>
            <person name="Smanski M.J."/>
            <person name="Chevrette M.G."/>
            <person name="de Carvalho L.P.S."/>
            <person name="Shen B."/>
        </authorList>
    </citation>
    <scope>NUCLEOTIDE SEQUENCE</scope>
    <source>
        <strain evidence="4">NPDC080035</strain>
    </source>
</reference>
<evidence type="ECO:0000313" key="4">
    <source>
        <dbReference type="EMBL" id="XBM46880.1"/>
    </source>
</evidence>
<feature type="region of interest" description="Disordered" evidence="1">
    <location>
        <begin position="1"/>
        <end position="100"/>
    </location>
</feature>
<feature type="transmembrane region" description="Helical" evidence="2">
    <location>
        <begin position="170"/>
        <end position="197"/>
    </location>
</feature>
<proteinExistence type="predicted"/>
<feature type="domain" description="DUF7847" evidence="3">
    <location>
        <begin position="117"/>
        <end position="390"/>
    </location>
</feature>
<organism evidence="4">
    <name type="scientific">Leifsonia sp. NPDC080035</name>
    <dbReference type="NCBI Taxonomy" id="3143936"/>
    <lineage>
        <taxon>Bacteria</taxon>
        <taxon>Bacillati</taxon>
        <taxon>Actinomycetota</taxon>
        <taxon>Actinomycetes</taxon>
        <taxon>Micrococcales</taxon>
        <taxon>Microbacteriaceae</taxon>
        <taxon>Leifsonia</taxon>
    </lineage>
</organism>
<feature type="region of interest" description="Disordered" evidence="1">
    <location>
        <begin position="429"/>
        <end position="453"/>
    </location>
</feature>
<evidence type="ECO:0000259" key="3">
    <source>
        <dbReference type="Pfam" id="PF25231"/>
    </source>
</evidence>
<feature type="transmembrane region" description="Helical" evidence="2">
    <location>
        <begin position="322"/>
        <end position="355"/>
    </location>
</feature>
<feature type="transmembrane region" description="Helical" evidence="2">
    <location>
        <begin position="375"/>
        <end position="405"/>
    </location>
</feature>
<evidence type="ECO:0000256" key="2">
    <source>
        <dbReference type="SAM" id="Phobius"/>
    </source>
</evidence>
<evidence type="ECO:0000256" key="1">
    <source>
        <dbReference type="SAM" id="MobiDB-lite"/>
    </source>
</evidence>
<sequence>MSDDQTWRAPGSNENDAGAGAVGGQRPDAQPPVPPLPRYGEYAPQTPPAAPQYGGYPQGGYQQPGYPQGGYQQPGYPPPGYGWQQPNATPGAQPGWAPPPKPGLIPLRPLAFGTLIGAPFQALRRNPRITVGAALLLQGVPTIVVSVLITAGVAFLFQRIANAEAGEQDAITAGAIGGSIVLGVLSIVISTVFSAVLQGVIVSEVARETLGDKLTFRALWRFVRGRVGTLIGYTFLFALAWLLAIALVVGVVVALAALGGPAGVVGAVLAGFVGGLGLIAVAVWINTKLAIVPSAIVIERLPLGAAIVRAWRLTNRNFWRTFGVIALIWLIVYAVTQIITVPFSFVGGMLGGIFAPTSLSTQDPSSFSAVVAGQLGITLVSSIVGAIIGAIGSVVQTAAVALIYIDLRMRKEGLDLELVRFVEARQTGQDLPDPFTQPAPAAPAAPSTPWPGA</sequence>
<dbReference type="EMBL" id="CP157390">
    <property type="protein sequence ID" value="XBM46880.1"/>
    <property type="molecule type" value="Genomic_DNA"/>
</dbReference>
<name>A0AAU7G9E5_9MICO</name>
<dbReference type="InterPro" id="IPR057169">
    <property type="entry name" value="DUF7847"/>
</dbReference>
<protein>
    <recommendedName>
        <fullName evidence="3">DUF7847 domain-containing protein</fullName>
    </recommendedName>
</protein>
<gene>
    <name evidence="4" type="ORF">AAME72_12385</name>
</gene>
<keyword evidence="2" id="KW-1133">Transmembrane helix</keyword>
<keyword evidence="2" id="KW-0472">Membrane</keyword>
<feature type="transmembrane region" description="Helical" evidence="2">
    <location>
        <begin position="264"/>
        <end position="285"/>
    </location>
</feature>
<dbReference type="Pfam" id="PF25231">
    <property type="entry name" value="DUF7847"/>
    <property type="match status" value="1"/>
</dbReference>
<dbReference type="RefSeq" id="WP_348786859.1">
    <property type="nucleotide sequence ID" value="NZ_CP157390.1"/>
</dbReference>
<feature type="compositionally biased region" description="Pro residues" evidence="1">
    <location>
        <begin position="435"/>
        <end position="453"/>
    </location>
</feature>
<feature type="compositionally biased region" description="Low complexity" evidence="1">
    <location>
        <begin position="51"/>
        <end position="74"/>
    </location>
</feature>
<dbReference type="AlphaFoldDB" id="A0AAU7G9E5"/>
<feature type="transmembrane region" description="Helical" evidence="2">
    <location>
        <begin position="133"/>
        <end position="158"/>
    </location>
</feature>
<feature type="compositionally biased region" description="Low complexity" evidence="1">
    <location>
        <begin position="81"/>
        <end position="95"/>
    </location>
</feature>